<evidence type="ECO:0000313" key="3">
    <source>
        <dbReference type="Proteomes" id="UP000546162"/>
    </source>
</evidence>
<dbReference type="RefSeq" id="WP_185044042.1">
    <property type="nucleotide sequence ID" value="NZ_BAABFG010000005.1"/>
</dbReference>
<dbReference type="EMBL" id="JACHNB010000001">
    <property type="protein sequence ID" value="MBB4743794.1"/>
    <property type="molecule type" value="Genomic_DNA"/>
</dbReference>
<organism evidence="2 3">
    <name type="scientific">Actinoplanes octamycinicus</name>
    <dbReference type="NCBI Taxonomy" id="135948"/>
    <lineage>
        <taxon>Bacteria</taxon>
        <taxon>Bacillati</taxon>
        <taxon>Actinomycetota</taxon>
        <taxon>Actinomycetes</taxon>
        <taxon>Micromonosporales</taxon>
        <taxon>Micromonosporaceae</taxon>
        <taxon>Actinoplanes</taxon>
    </lineage>
</organism>
<gene>
    <name evidence="2" type="ORF">BJY16_007253</name>
</gene>
<dbReference type="Proteomes" id="UP000546162">
    <property type="component" value="Unassembled WGS sequence"/>
</dbReference>
<protein>
    <submittedName>
        <fullName evidence="2">Uncharacterized protein</fullName>
    </submittedName>
</protein>
<evidence type="ECO:0000313" key="2">
    <source>
        <dbReference type="EMBL" id="MBB4743794.1"/>
    </source>
</evidence>
<comment type="caution">
    <text evidence="2">The sequence shown here is derived from an EMBL/GenBank/DDBJ whole genome shotgun (WGS) entry which is preliminary data.</text>
</comment>
<keyword evidence="3" id="KW-1185">Reference proteome</keyword>
<feature type="region of interest" description="Disordered" evidence="1">
    <location>
        <begin position="27"/>
        <end position="83"/>
    </location>
</feature>
<dbReference type="AlphaFoldDB" id="A0A7W7MB55"/>
<name>A0A7W7MB55_9ACTN</name>
<evidence type="ECO:0000256" key="1">
    <source>
        <dbReference type="SAM" id="MobiDB-lite"/>
    </source>
</evidence>
<sequence>MRAVLAGRVRLGPGLASVAGGGQEFVEDRLADHTDQAVTGLDDDPDSGGASSAADQCGPRTRPPNAMSDSRQPFLMSANSVVP</sequence>
<proteinExistence type="predicted"/>
<feature type="compositionally biased region" description="Polar residues" evidence="1">
    <location>
        <begin position="67"/>
        <end position="83"/>
    </location>
</feature>
<reference evidence="2 3" key="1">
    <citation type="submission" date="2020-08" db="EMBL/GenBank/DDBJ databases">
        <title>Sequencing the genomes of 1000 actinobacteria strains.</title>
        <authorList>
            <person name="Klenk H.-P."/>
        </authorList>
    </citation>
    <scope>NUCLEOTIDE SEQUENCE [LARGE SCALE GENOMIC DNA]</scope>
    <source>
        <strain evidence="2 3">DSM 45809</strain>
    </source>
</reference>
<accession>A0A7W7MB55</accession>